<name>A0A9X1IE91_9PROT</name>
<feature type="compositionally biased region" description="Basic and acidic residues" evidence="1">
    <location>
        <begin position="40"/>
        <end position="59"/>
    </location>
</feature>
<dbReference type="EMBL" id="JAJAQI010000019">
    <property type="protein sequence ID" value="MCB4822797.1"/>
    <property type="molecule type" value="Genomic_DNA"/>
</dbReference>
<feature type="compositionally biased region" description="Basic and acidic residues" evidence="1">
    <location>
        <begin position="1"/>
        <end position="33"/>
    </location>
</feature>
<comment type="caution">
    <text evidence="2">The sequence shown here is derived from an EMBL/GenBank/DDBJ whole genome shotgun (WGS) entry which is preliminary data.</text>
</comment>
<protein>
    <submittedName>
        <fullName evidence="2">Uncharacterized protein</fullName>
    </submittedName>
</protein>
<evidence type="ECO:0000256" key="1">
    <source>
        <dbReference type="SAM" id="MobiDB-lite"/>
    </source>
</evidence>
<dbReference type="Proteomes" id="UP001139311">
    <property type="component" value="Unassembled WGS sequence"/>
</dbReference>
<organism evidence="2 3">
    <name type="scientific">Roseicella aerolata</name>
    <dbReference type="NCBI Taxonomy" id="2883479"/>
    <lineage>
        <taxon>Bacteria</taxon>
        <taxon>Pseudomonadati</taxon>
        <taxon>Pseudomonadota</taxon>
        <taxon>Alphaproteobacteria</taxon>
        <taxon>Acetobacterales</taxon>
        <taxon>Roseomonadaceae</taxon>
        <taxon>Roseicella</taxon>
    </lineage>
</organism>
<evidence type="ECO:0000313" key="3">
    <source>
        <dbReference type="Proteomes" id="UP001139311"/>
    </source>
</evidence>
<reference evidence="2" key="1">
    <citation type="submission" date="2021-10" db="EMBL/GenBank/DDBJ databases">
        <title>Roseicella aerolatum sp. nov., isolated from aerosols of e-waste dismantling site.</title>
        <authorList>
            <person name="Qin T."/>
        </authorList>
    </citation>
    <scope>NUCLEOTIDE SEQUENCE</scope>
    <source>
        <strain evidence="2">GB24</strain>
    </source>
</reference>
<proteinExistence type="predicted"/>
<feature type="region of interest" description="Disordered" evidence="1">
    <location>
        <begin position="1"/>
        <end position="67"/>
    </location>
</feature>
<sequence>MTEPEDRRHQDNGQGRVKDPAHDGRLKENRDRGISLGTTTRREDSEPTGKGRVKDPSRDRRLRGNRR</sequence>
<gene>
    <name evidence="2" type="ORF">LHA35_13750</name>
</gene>
<evidence type="ECO:0000313" key="2">
    <source>
        <dbReference type="EMBL" id="MCB4822797.1"/>
    </source>
</evidence>
<accession>A0A9X1IE91</accession>
<keyword evidence="3" id="KW-1185">Reference proteome</keyword>
<dbReference type="AlphaFoldDB" id="A0A9X1IE91"/>
<dbReference type="RefSeq" id="WP_226608846.1">
    <property type="nucleotide sequence ID" value="NZ_JAJAQI010000019.1"/>
</dbReference>